<dbReference type="GeneID" id="124810068"/>
<reference evidence="1 2" key="1">
    <citation type="submission" date="2025-05" db="UniProtKB">
        <authorList>
            <consortium name="RefSeq"/>
        </authorList>
    </citation>
    <scope>NUCLEOTIDE SEQUENCE [LARGE SCALE GENOMIC DNA]</scope>
</reference>
<dbReference type="InterPro" id="IPR029058">
    <property type="entry name" value="AB_hydrolase_fold"/>
</dbReference>
<dbReference type="Proteomes" id="UP001652625">
    <property type="component" value="Chromosome 01"/>
</dbReference>
<dbReference type="Gene3D" id="3.40.50.1820">
    <property type="entry name" value="alpha/beta hydrolase"/>
    <property type="match status" value="1"/>
</dbReference>
<organism evidence="1 3">
    <name type="scientific">Hydra vulgaris</name>
    <name type="common">Hydra</name>
    <name type="synonym">Hydra attenuata</name>
    <dbReference type="NCBI Taxonomy" id="6087"/>
    <lineage>
        <taxon>Eukaryota</taxon>
        <taxon>Metazoa</taxon>
        <taxon>Cnidaria</taxon>
        <taxon>Hydrozoa</taxon>
        <taxon>Hydroidolina</taxon>
        <taxon>Anthoathecata</taxon>
        <taxon>Aplanulata</taxon>
        <taxon>Hydridae</taxon>
        <taxon>Hydra</taxon>
    </lineage>
</organism>
<dbReference type="SUPFAM" id="SSF52540">
    <property type="entry name" value="P-loop containing nucleoside triphosphate hydrolases"/>
    <property type="match status" value="1"/>
</dbReference>
<dbReference type="Gene3D" id="3.40.50.300">
    <property type="entry name" value="P-loop containing nucleotide triphosphate hydrolases"/>
    <property type="match status" value="1"/>
</dbReference>
<sequence length="1295" mass="149072">MCEKNKTETFCQNAYNEKGNTSYHYQSHDILCIGSTICSKYSNVIYVPPIEDGEVAFDVDLLNGKKAVGIYKSNNNHWIAFAIEKNSDRIFFYYKDSYNLEQADFLKVVSKAYRGCFTRQLDLGCVKEQQDNFSDGIFALYNMEVLAKRASLYDNTTFEFLNPKYAELYLLRNEIFSRKYLEGCLNKVIQELLAEIDHSKTEIQTLCNENGSLELSYLERVLKKVTSTDIIPYQDQKNDFVNIIKKINFNVIVKKRLVYVDFSKLEDEKIEHSFAISQPKYIKNEQLNFSAAKNFNEEVNKNTFNQFSVKDSKMHSSSSIINHTEIKETNDMKFIIYPAEYNKIVKNTDMNTLKNTIWKKNNYFKWDENALSLIGDYEEDTVYPTDLVHGLLAEHCGSETGFIAGHCTVKPGNNVVISDKRAADFPNLKNINSYLDGWKVLGLIDDEKTGYLGILYANDKRRQLVLAHRSTNFKLSINSSNLYKQSGLQQDIAGLFMGEILLHQAFGYVATDAAVQLIKTHLKYFEYAFSITGHSLGAWLAEMSAFYCSRDLEYPNVKTVSFDGPGAREMMEKISACEIMHEKGLNIVSYFSAPNLVNCLNKHCGTKYTLYPNIENQISTFLTSIISREKSDALLSTYGHDLKHILNYFDPKTGTLYRDKPETYSKVESWPSITHKDFYQINNQPLKDIVKRFLITLGIAGQIPELVFKIYDVLIGSTNGKQEQTTLGSIVQLALDICNNKIKHEQFWIAHKYLNKDGNYKDLVSDSLDRFQLHYVSGYQVSTEDQSVVKKNDVDKIIGRCLILLQKSNVYIQCMQGDLADRVQSLKTKYKYIKASKEFHIIDKSMTIDQFKNEVQLLLHRRKLDWFLKDGYKNERLVSNIEITSDDNLCVNSYYEKVKNTLHTKSIVIINGMPSSGKTLLAKKYAILNKKNITSIFIDASSDANFEESKLASHEDTNSGSSKKASSGKIFSLSTIWNEEGKTFQGKQYSHETQNETLNMFRCVLEQNLQKVLFVLDNVKNWSNVLEIKKIFEVLEKNGRIKFIITTRHDFFQGTEDISYVQLITDKISADNLRRDDDKKLFKLIALLNPKLKVKDSTNITKKITTLCKNSYASVQENGELFLNSMIQKTAREAIECSSALEFLKLASEFQPEIVDKDYISRKFESYKINEFYADIKKELESPENKNIQHPRHLKTLMKDILTSDEQNNENVNLFMNYLTKKNFDLLQSKIEELFNDFLDAKNKNLSIYFSTVSKKISVLIKKILIIKKESFNLFENVTDKNVIFFGPTKAVKVL</sequence>
<dbReference type="SUPFAM" id="SSF54001">
    <property type="entry name" value="Cysteine proteinases"/>
    <property type="match status" value="1"/>
</dbReference>
<protein>
    <submittedName>
        <fullName evidence="2 3">Uncharacterized protein LOC124810068 isoform X2</fullName>
    </submittedName>
</protein>
<evidence type="ECO:0000313" key="1">
    <source>
        <dbReference type="Proteomes" id="UP001652625"/>
    </source>
</evidence>
<dbReference type="RefSeq" id="XP_065644660.1">
    <property type="nucleotide sequence ID" value="XM_065788588.1"/>
</dbReference>
<dbReference type="InterPro" id="IPR027417">
    <property type="entry name" value="P-loop_NTPase"/>
</dbReference>
<dbReference type="InterPro" id="IPR038765">
    <property type="entry name" value="Papain-like_cys_pep_sf"/>
</dbReference>
<gene>
    <name evidence="2 3" type="primary">LOC124810068</name>
</gene>
<proteinExistence type="predicted"/>
<evidence type="ECO:0000313" key="2">
    <source>
        <dbReference type="RefSeq" id="XP_065644659.1"/>
    </source>
</evidence>
<keyword evidence="1" id="KW-1185">Reference proteome</keyword>
<dbReference type="SUPFAM" id="SSF53474">
    <property type="entry name" value="alpha/beta-Hydrolases"/>
    <property type="match status" value="1"/>
</dbReference>
<accession>A0ABM4B735</accession>
<name>A0ABM4B735_HYDVU</name>
<dbReference type="RefSeq" id="XP_065644659.1">
    <property type="nucleotide sequence ID" value="XM_065788587.1"/>
</dbReference>
<evidence type="ECO:0000313" key="3">
    <source>
        <dbReference type="RefSeq" id="XP_065644660.1"/>
    </source>
</evidence>